<protein>
    <submittedName>
        <fullName evidence="1">Uncharacterized protein</fullName>
    </submittedName>
</protein>
<accession>A0A263BST3</accession>
<evidence type="ECO:0000313" key="2">
    <source>
        <dbReference type="Proteomes" id="UP000217083"/>
    </source>
</evidence>
<organism evidence="1 2">
    <name type="scientific">Lottiidibacillus patelloidae</name>
    <dbReference type="NCBI Taxonomy" id="2670334"/>
    <lineage>
        <taxon>Bacteria</taxon>
        <taxon>Bacillati</taxon>
        <taxon>Bacillota</taxon>
        <taxon>Bacilli</taxon>
        <taxon>Bacillales</taxon>
        <taxon>Bacillaceae</taxon>
        <taxon>Lottiidibacillus</taxon>
    </lineage>
</organism>
<evidence type="ECO:0000313" key="1">
    <source>
        <dbReference type="EMBL" id="OZM56427.1"/>
    </source>
</evidence>
<comment type="caution">
    <text evidence="1">The sequence shown here is derived from an EMBL/GenBank/DDBJ whole genome shotgun (WGS) entry which is preliminary data.</text>
</comment>
<dbReference type="EMBL" id="NPIA01000006">
    <property type="protein sequence ID" value="OZM56427.1"/>
    <property type="molecule type" value="Genomic_DNA"/>
</dbReference>
<reference evidence="2" key="1">
    <citation type="submission" date="2017-08" db="EMBL/GenBank/DDBJ databases">
        <authorList>
            <person name="Huang Z."/>
        </authorList>
    </citation>
    <scope>NUCLEOTIDE SEQUENCE [LARGE SCALE GENOMIC DNA]</scope>
    <source>
        <strain evidence="2">SA5d-4</strain>
    </source>
</reference>
<dbReference type="Proteomes" id="UP000217083">
    <property type="component" value="Unassembled WGS sequence"/>
</dbReference>
<gene>
    <name evidence="1" type="ORF">CIB95_11675</name>
</gene>
<keyword evidence="2" id="KW-1185">Reference proteome</keyword>
<name>A0A263BST3_9BACI</name>
<proteinExistence type="predicted"/>
<reference evidence="1 2" key="2">
    <citation type="submission" date="2017-09" db="EMBL/GenBank/DDBJ databases">
        <title>Bacillus patelloidae sp. nov., isolated from the intestinal tract of a marine limpet.</title>
        <authorList>
            <person name="Liu R."/>
            <person name="Dong C."/>
            <person name="Shao Z."/>
        </authorList>
    </citation>
    <scope>NUCLEOTIDE SEQUENCE [LARGE SCALE GENOMIC DNA]</scope>
    <source>
        <strain evidence="1 2">SA5d-4</strain>
    </source>
</reference>
<dbReference type="RefSeq" id="WP_094925383.1">
    <property type="nucleotide sequence ID" value="NZ_NPIA01000006.1"/>
</dbReference>
<dbReference type="AlphaFoldDB" id="A0A263BST3"/>
<sequence>MALKKMRKIKLALDLVTHLRKLEGVLKHWCMHWQLIKQTLQLLLCKKERKQKTKERSTTPKLNLPSLRSKLSALSQDGCKFR</sequence>